<protein>
    <recommendedName>
        <fullName evidence="2">Type VI secretion system component TssM1 N-terminal domain-containing protein</fullName>
    </recommendedName>
</protein>
<feature type="transmembrane region" description="Helical" evidence="1">
    <location>
        <begin position="80"/>
        <end position="100"/>
    </location>
</feature>
<gene>
    <name evidence="3" type="ORF">PX52LOC_07127</name>
</gene>
<evidence type="ECO:0000259" key="2">
    <source>
        <dbReference type="Pfam" id="PF14331"/>
    </source>
</evidence>
<dbReference type="RefSeq" id="WP_149114370.1">
    <property type="nucleotide sequence ID" value="NZ_CP042425.1"/>
</dbReference>
<sequence length="553" mass="61392">MQTLIQLFVAFVNGIRSSVGLVLPMFAEAADFRSWPRWVKFLVHVIALGSILYGLYWLNNHWPFIQKLLKSKATVDVQKVYLPLIFVLIYVLSWLGYFWWKLFNRGDAAEYPDIAAAWADATRKLTQAGIALGDAPLYLIVGHPSSGDDALFLAAGKRELVRAPLAVDSPLRVFASPDAIYVCCAGCSTWGAFVTALTSPEVSGVLDAGDSTDAGKTITPGQALQGVDEKVQEEFYRLLQTQSDRPLTAEEDARLRELGDMIQTTKAGGIRRVSLSNETLSVGPRRLAYLCRLIVQDRRPWCPLNGMMVLLPWGALDSDETCRTALSVLSADLSVARATFRQRYSHFVLVCDLEQADGFDEFRLGFSKVSKEMLKQRIGQRLPLVPDRPAEDVPAVMEQVADWIRLNVLAAWVMKFLRLEWPPEARRATTFIPGFNQKLFQFLHDLFVRGPRLARILSRGLPVEATALPGDTVAALPLVAGCYLAATGRDEKHQAFVPGVFQRMVEAQSAVSWSAEAVSEDRAYSQWTGLLYIAAVLLLAISGGVVYLQFFKT</sequence>
<dbReference type="OrthoDB" id="275567at2"/>
<keyword evidence="1" id="KW-0472">Membrane</keyword>
<dbReference type="InterPro" id="IPR025743">
    <property type="entry name" value="TssM1_N"/>
</dbReference>
<keyword evidence="1" id="KW-0812">Transmembrane</keyword>
<reference evidence="4" key="1">
    <citation type="submission" date="2019-08" db="EMBL/GenBank/DDBJ databases">
        <title>Limnoglobus roseus gen. nov., sp. nov., a novel freshwater planctomycete with a giant genome from the family Gemmataceae.</title>
        <authorList>
            <person name="Kulichevskaya I.S."/>
            <person name="Naumoff D.G."/>
            <person name="Miroshnikov K."/>
            <person name="Ivanova A."/>
            <person name="Philippov D.A."/>
            <person name="Hakobyan A."/>
            <person name="Rijpstra I.C."/>
            <person name="Sinninghe Damste J.S."/>
            <person name="Liesack W."/>
            <person name="Dedysh S.N."/>
        </authorList>
    </citation>
    <scope>NUCLEOTIDE SEQUENCE [LARGE SCALE GENOMIC DNA]</scope>
    <source>
        <strain evidence="4">PX52</strain>
    </source>
</reference>
<keyword evidence="4" id="KW-1185">Reference proteome</keyword>
<proteinExistence type="predicted"/>
<dbReference type="Pfam" id="PF14331">
    <property type="entry name" value="IcmF-related_N"/>
    <property type="match status" value="1"/>
</dbReference>
<dbReference type="EMBL" id="CP042425">
    <property type="protein sequence ID" value="QEL20041.1"/>
    <property type="molecule type" value="Genomic_DNA"/>
</dbReference>
<dbReference type="KEGG" id="lrs:PX52LOC_07127"/>
<feature type="domain" description="Type VI secretion system component TssM1 N-terminal" evidence="2">
    <location>
        <begin position="291"/>
        <end position="531"/>
    </location>
</feature>
<dbReference type="AlphaFoldDB" id="A0A5C1ALD4"/>
<evidence type="ECO:0000313" key="4">
    <source>
        <dbReference type="Proteomes" id="UP000324974"/>
    </source>
</evidence>
<dbReference type="Proteomes" id="UP000324974">
    <property type="component" value="Chromosome"/>
</dbReference>
<feature type="transmembrane region" description="Helical" evidence="1">
    <location>
        <begin position="41"/>
        <end position="59"/>
    </location>
</feature>
<organism evidence="3 4">
    <name type="scientific">Limnoglobus roseus</name>
    <dbReference type="NCBI Taxonomy" id="2598579"/>
    <lineage>
        <taxon>Bacteria</taxon>
        <taxon>Pseudomonadati</taxon>
        <taxon>Planctomycetota</taxon>
        <taxon>Planctomycetia</taxon>
        <taxon>Gemmatales</taxon>
        <taxon>Gemmataceae</taxon>
        <taxon>Limnoglobus</taxon>
    </lineage>
</organism>
<accession>A0A5C1ALD4</accession>
<name>A0A5C1ALD4_9BACT</name>
<feature type="transmembrane region" description="Helical" evidence="1">
    <location>
        <begin position="529"/>
        <end position="550"/>
    </location>
</feature>
<evidence type="ECO:0000313" key="3">
    <source>
        <dbReference type="EMBL" id="QEL20041.1"/>
    </source>
</evidence>
<keyword evidence="1" id="KW-1133">Transmembrane helix</keyword>
<evidence type="ECO:0000256" key="1">
    <source>
        <dbReference type="SAM" id="Phobius"/>
    </source>
</evidence>